<dbReference type="PANTHER" id="PTHR42794">
    <property type="entry name" value="HEMIN IMPORT ATP-BINDING PROTEIN HMUV"/>
    <property type="match status" value="1"/>
</dbReference>
<protein>
    <submittedName>
        <fullName evidence="6">Iron complex transport system ATP-binding protein</fullName>
    </submittedName>
</protein>
<name>A0AA45C9B1_9BACT</name>
<dbReference type="FunFam" id="3.40.50.300:FF:000134">
    <property type="entry name" value="Iron-enterobactin ABC transporter ATP-binding protein"/>
    <property type="match status" value="1"/>
</dbReference>
<dbReference type="GO" id="GO:0005524">
    <property type="term" value="F:ATP binding"/>
    <property type="evidence" value="ECO:0007669"/>
    <property type="project" value="UniProtKB-KW"/>
</dbReference>
<evidence type="ECO:0000313" key="7">
    <source>
        <dbReference type="Proteomes" id="UP000245921"/>
    </source>
</evidence>
<dbReference type="InterPro" id="IPR017871">
    <property type="entry name" value="ABC_transporter-like_CS"/>
</dbReference>
<sequence length="263" mass="30489">MILETVNLNYSINEHEILKNVNLCFEEGKFYGILGPNGAGKSTFIDIISAIKNNYKGKVFLNGKNIKELHLKEVAKMISLVPQNFYLDFPFSIKEILLMGRHPHKKFLKGYSEEDYLMVDKIYNKFNFNLLNNNSVMELSGGEKQRVFFAKALVQDTPIVLLDESTSNLDIYYTHMLLKDMKNLVKTQNKTVISIFHDINCAINYCDELIFMKNGQIITKGPLSETINEDNLFNLYNMNFKIFKNKNKIISIIPEEENLYEKI</sequence>
<comment type="caution">
    <text evidence="6">The sequence shown here is derived from an EMBL/GenBank/DDBJ whole genome shotgun (WGS) entry which is preliminary data.</text>
</comment>
<keyword evidence="4" id="KW-1278">Translocase</keyword>
<keyword evidence="2" id="KW-0547">Nucleotide-binding</keyword>
<evidence type="ECO:0000256" key="3">
    <source>
        <dbReference type="ARBA" id="ARBA00022840"/>
    </source>
</evidence>
<dbReference type="PROSITE" id="PS50893">
    <property type="entry name" value="ABC_TRANSPORTER_2"/>
    <property type="match status" value="1"/>
</dbReference>
<dbReference type="PANTHER" id="PTHR42794:SF1">
    <property type="entry name" value="HEMIN IMPORT ATP-BINDING PROTEIN HMUV"/>
    <property type="match status" value="1"/>
</dbReference>
<dbReference type="CDD" id="cd03214">
    <property type="entry name" value="ABC_Iron-Siderophores_B12_Hemin"/>
    <property type="match status" value="1"/>
</dbReference>
<evidence type="ECO:0000256" key="2">
    <source>
        <dbReference type="ARBA" id="ARBA00022741"/>
    </source>
</evidence>
<dbReference type="InterPro" id="IPR003439">
    <property type="entry name" value="ABC_transporter-like_ATP-bd"/>
</dbReference>
<dbReference type="AlphaFoldDB" id="A0AA45C9B1"/>
<dbReference type="SMART" id="SM00382">
    <property type="entry name" value="AAA"/>
    <property type="match status" value="1"/>
</dbReference>
<dbReference type="SUPFAM" id="SSF52540">
    <property type="entry name" value="P-loop containing nucleoside triphosphate hydrolases"/>
    <property type="match status" value="1"/>
</dbReference>
<dbReference type="Pfam" id="PF00005">
    <property type="entry name" value="ABC_tran"/>
    <property type="match status" value="1"/>
</dbReference>
<dbReference type="PROSITE" id="PS00211">
    <property type="entry name" value="ABC_TRANSPORTER_1"/>
    <property type="match status" value="1"/>
</dbReference>
<feature type="domain" description="ABC transporter" evidence="5">
    <location>
        <begin position="3"/>
        <end position="239"/>
    </location>
</feature>
<keyword evidence="7" id="KW-1185">Reference proteome</keyword>
<dbReference type="EMBL" id="QGGI01000001">
    <property type="protein sequence ID" value="PWJ96668.1"/>
    <property type="molecule type" value="Genomic_DNA"/>
</dbReference>
<evidence type="ECO:0000256" key="4">
    <source>
        <dbReference type="ARBA" id="ARBA00022967"/>
    </source>
</evidence>
<gene>
    <name evidence="6" type="ORF">C7380_101243</name>
</gene>
<accession>A0AA45C9B1</accession>
<dbReference type="Gene3D" id="3.40.50.300">
    <property type="entry name" value="P-loop containing nucleotide triphosphate hydrolases"/>
    <property type="match status" value="1"/>
</dbReference>
<organism evidence="6 7">
    <name type="scientific">Oceanotoga teriensis</name>
    <dbReference type="NCBI Taxonomy" id="515440"/>
    <lineage>
        <taxon>Bacteria</taxon>
        <taxon>Thermotogati</taxon>
        <taxon>Thermotogota</taxon>
        <taxon>Thermotogae</taxon>
        <taxon>Petrotogales</taxon>
        <taxon>Petrotogaceae</taxon>
        <taxon>Oceanotoga</taxon>
    </lineage>
</organism>
<evidence type="ECO:0000259" key="5">
    <source>
        <dbReference type="PROSITE" id="PS50893"/>
    </source>
</evidence>
<keyword evidence="1" id="KW-0813">Transport</keyword>
<proteinExistence type="predicted"/>
<dbReference type="InterPro" id="IPR027417">
    <property type="entry name" value="P-loop_NTPase"/>
</dbReference>
<dbReference type="RefSeq" id="WP_109603655.1">
    <property type="nucleotide sequence ID" value="NZ_QGGI01000001.1"/>
</dbReference>
<evidence type="ECO:0000256" key="1">
    <source>
        <dbReference type="ARBA" id="ARBA00022448"/>
    </source>
</evidence>
<dbReference type="Proteomes" id="UP000245921">
    <property type="component" value="Unassembled WGS sequence"/>
</dbReference>
<evidence type="ECO:0000313" key="6">
    <source>
        <dbReference type="EMBL" id="PWJ96668.1"/>
    </source>
</evidence>
<keyword evidence="3 6" id="KW-0067">ATP-binding</keyword>
<dbReference type="GO" id="GO:0016887">
    <property type="term" value="F:ATP hydrolysis activity"/>
    <property type="evidence" value="ECO:0007669"/>
    <property type="project" value="InterPro"/>
</dbReference>
<reference evidence="6 7" key="1">
    <citation type="submission" date="2018-05" db="EMBL/GenBank/DDBJ databases">
        <title>Genomic Encyclopedia of Type Strains, Phase IV (KMG-IV): sequencing the most valuable type-strain genomes for metagenomic binning, comparative biology and taxonomic classification.</title>
        <authorList>
            <person name="Goeker M."/>
        </authorList>
    </citation>
    <scope>NUCLEOTIDE SEQUENCE [LARGE SCALE GENOMIC DNA]</scope>
    <source>
        <strain evidence="6 7">DSM 24906</strain>
    </source>
</reference>
<dbReference type="InterPro" id="IPR003593">
    <property type="entry name" value="AAA+_ATPase"/>
</dbReference>